<dbReference type="Gene3D" id="1.50.10.10">
    <property type="match status" value="1"/>
</dbReference>
<evidence type="ECO:0000313" key="3">
    <source>
        <dbReference type="EMBL" id="ACU04942.1"/>
    </source>
</evidence>
<feature type="signal peptide" evidence="2">
    <location>
        <begin position="1"/>
        <end position="23"/>
    </location>
</feature>
<dbReference type="PANTHER" id="PTHR33886:SF8">
    <property type="entry name" value="UNSATURATED RHAMNOGALACTURONAN HYDROLASE (EUROFUNG)"/>
    <property type="match status" value="1"/>
</dbReference>
<dbReference type="HOGENOM" id="CLU_446015_0_0_10"/>
<dbReference type="CAZy" id="GH105">
    <property type="family name" value="Glycoside Hydrolase Family 105"/>
</dbReference>
<evidence type="ECO:0000256" key="1">
    <source>
        <dbReference type="ARBA" id="ARBA00022801"/>
    </source>
</evidence>
<dbReference type="Proteomes" id="UP000000852">
    <property type="component" value="Chromosome"/>
</dbReference>
<dbReference type="GO" id="GO:0005975">
    <property type="term" value="P:carbohydrate metabolic process"/>
    <property type="evidence" value="ECO:0007669"/>
    <property type="project" value="InterPro"/>
</dbReference>
<keyword evidence="2" id="KW-0732">Signal</keyword>
<evidence type="ECO:0000256" key="2">
    <source>
        <dbReference type="SAM" id="SignalP"/>
    </source>
</evidence>
<dbReference type="SUPFAM" id="SSF48208">
    <property type="entry name" value="Six-hairpin glycosidases"/>
    <property type="match status" value="1"/>
</dbReference>
<keyword evidence="4" id="KW-1185">Reference proteome</keyword>
<dbReference type="InterPro" id="IPR010905">
    <property type="entry name" value="Glyco_hydro_88"/>
</dbReference>
<dbReference type="GO" id="GO:0016787">
    <property type="term" value="F:hydrolase activity"/>
    <property type="evidence" value="ECO:0007669"/>
    <property type="project" value="UniProtKB-KW"/>
</dbReference>
<dbReference type="Pfam" id="PF07470">
    <property type="entry name" value="Glyco_hydro_88"/>
    <property type="match status" value="1"/>
</dbReference>
<dbReference type="SUPFAM" id="SSF52317">
    <property type="entry name" value="Class I glutamine amidotransferase-like"/>
    <property type="match status" value="1"/>
</dbReference>
<dbReference type="RefSeq" id="WP_015808553.1">
    <property type="nucleotide sequence ID" value="NC_013061.1"/>
</dbReference>
<feature type="chain" id="PRO_5005668768" evidence="2">
    <location>
        <begin position="24"/>
        <end position="639"/>
    </location>
</feature>
<dbReference type="Gene3D" id="3.40.50.880">
    <property type="match status" value="1"/>
</dbReference>
<proteinExistence type="predicted"/>
<dbReference type="InterPro" id="IPR012341">
    <property type="entry name" value="6hp_glycosidase-like_sf"/>
</dbReference>
<dbReference type="PANTHER" id="PTHR33886">
    <property type="entry name" value="UNSATURATED RHAMNOGALACTURONAN HYDROLASE (EUROFUNG)"/>
    <property type="match status" value="1"/>
</dbReference>
<dbReference type="InterPro" id="IPR008928">
    <property type="entry name" value="6-hairpin_glycosidase_sf"/>
</dbReference>
<dbReference type="AlphaFoldDB" id="C6Y115"/>
<dbReference type="KEGG" id="phe:Phep_2741"/>
<dbReference type="EMBL" id="CP001681">
    <property type="protein sequence ID" value="ACU04942.1"/>
    <property type="molecule type" value="Genomic_DNA"/>
</dbReference>
<protein>
    <submittedName>
        <fullName evidence="3">Glycosyl hydrolase family 88</fullName>
    </submittedName>
</protein>
<dbReference type="OrthoDB" id="6381507at2"/>
<reference evidence="3 4" key="1">
    <citation type="journal article" date="2009" name="Stand. Genomic Sci.">
        <title>Complete genome sequence of Pedobacter heparinus type strain (HIM 762-3).</title>
        <authorList>
            <person name="Han C."/>
            <person name="Spring S."/>
            <person name="Lapidus A."/>
            <person name="Del Rio T.G."/>
            <person name="Tice H."/>
            <person name="Copeland A."/>
            <person name="Cheng J.F."/>
            <person name="Lucas S."/>
            <person name="Chen F."/>
            <person name="Nolan M."/>
            <person name="Bruce D."/>
            <person name="Goodwin L."/>
            <person name="Pitluck S."/>
            <person name="Ivanova N."/>
            <person name="Mavromatis K."/>
            <person name="Mikhailova N."/>
            <person name="Pati A."/>
            <person name="Chen A."/>
            <person name="Palaniappan K."/>
            <person name="Land M."/>
            <person name="Hauser L."/>
            <person name="Chang Y.J."/>
            <person name="Jeffries C.C."/>
            <person name="Saunders E."/>
            <person name="Chertkov O."/>
            <person name="Brettin T."/>
            <person name="Goker M."/>
            <person name="Rohde M."/>
            <person name="Bristow J."/>
            <person name="Eisen J.A."/>
            <person name="Markowitz V."/>
            <person name="Hugenholtz P."/>
            <person name="Kyrpides N.C."/>
            <person name="Klenk H.P."/>
            <person name="Detter J.C."/>
        </authorList>
    </citation>
    <scope>NUCLEOTIDE SEQUENCE [LARGE SCALE GENOMIC DNA]</scope>
    <source>
        <strain evidence="4">ATCC 13125 / DSM 2366 / CIP 104194 / JCM 7457 / NBRC 12017 / NCIMB 9290 / NRRL B-14731 / HIM 762-3</strain>
    </source>
</reference>
<dbReference type="InterPro" id="IPR029062">
    <property type="entry name" value="Class_I_gatase-like"/>
</dbReference>
<name>C6Y115_PEDHD</name>
<dbReference type="eggNOG" id="COG4225">
    <property type="taxonomic scope" value="Bacteria"/>
</dbReference>
<accession>C6Y115</accession>
<dbReference type="InterPro" id="IPR052043">
    <property type="entry name" value="PolySaccharide_Degr_Enz"/>
</dbReference>
<dbReference type="STRING" id="485917.Phep_2741"/>
<gene>
    <name evidence="3" type="ordered locus">Phep_2741</name>
</gene>
<sequence>MNKSRTLIFSLLALMGTASSADAQIAKTPAKPLSDQMAATVMEIWPERAKKWSYDHGVVQDGMDALWKRSGNASYFKYIQNDMDGFISADGIIDTYSQEHVNIDNVKNGTVLLDLYKITGQQKYFKAATTLWEQLKIQPRTKQGSFWHKKIYPNQVWLDGLYMGQPFYAEYAALIGNKEAFDDIANQFIWVEQNTRDARTGLLYHGWDESKTERWADPKTGLSPHIWARAMGWYAMALVETLDNFPKTHPKRQEMINILNRLAAAVKNTQNNKTGVWYDILDQPNRKGNYFESSASSMFVYAIAKGVRLGYLPASYFVVASKGYKGIQQEFIEQRAEGKINLKGTVSVSGLGGKPYRDGSYEYYMSEKVVSNDPKGVGAFLMAANEMEIAALPKPGLGKTVLLDSYFNNESRKDQSGNLVSWHYKWDELANGGFSMWADQFNNAGFKTATLKAAPTAANLKNASVYIIVDPDTEKETEKPNFVAQNDIKAIAEWVKGGGILVLMANDTGNVELDHFNQLAKTFGIEFNKDSKGRVVKSQFEMGKVMVPAGNEIFKTAKQLYVKEYSSLKLTTAAKAVLKDKDGDNVMAIAKYGKGAVFAIGDPWLYNEYVDGRKLPADYQNFEAGQDLVNWIGKQLLKK</sequence>
<organism evidence="3 4">
    <name type="scientific">Pedobacter heparinus (strain ATCC 13125 / DSM 2366 / CIP 104194 / JCM 7457 / NBRC 12017 / NCIMB 9290 / NRRL B-14731 / HIM 762-3)</name>
    <dbReference type="NCBI Taxonomy" id="485917"/>
    <lineage>
        <taxon>Bacteria</taxon>
        <taxon>Pseudomonadati</taxon>
        <taxon>Bacteroidota</taxon>
        <taxon>Sphingobacteriia</taxon>
        <taxon>Sphingobacteriales</taxon>
        <taxon>Sphingobacteriaceae</taxon>
        <taxon>Pedobacter</taxon>
    </lineage>
</organism>
<keyword evidence="1 3" id="KW-0378">Hydrolase</keyword>
<evidence type="ECO:0000313" key="4">
    <source>
        <dbReference type="Proteomes" id="UP000000852"/>
    </source>
</evidence>